<gene>
    <name evidence="1" type="ORF">ACOLOM_LOCUS3784</name>
</gene>
<name>A0ACA9LDD1_9GLOM</name>
<evidence type="ECO:0000313" key="1">
    <source>
        <dbReference type="EMBL" id="CAG8524024.1"/>
    </source>
</evidence>
<proteinExistence type="predicted"/>
<reference evidence="1" key="1">
    <citation type="submission" date="2021-06" db="EMBL/GenBank/DDBJ databases">
        <authorList>
            <person name="Kallberg Y."/>
            <person name="Tangrot J."/>
            <person name="Rosling A."/>
        </authorList>
    </citation>
    <scope>NUCLEOTIDE SEQUENCE</scope>
    <source>
        <strain evidence="1">CL356</strain>
    </source>
</reference>
<organism evidence="1 2">
    <name type="scientific">Acaulospora colombiana</name>
    <dbReference type="NCBI Taxonomy" id="27376"/>
    <lineage>
        <taxon>Eukaryota</taxon>
        <taxon>Fungi</taxon>
        <taxon>Fungi incertae sedis</taxon>
        <taxon>Mucoromycota</taxon>
        <taxon>Glomeromycotina</taxon>
        <taxon>Glomeromycetes</taxon>
        <taxon>Diversisporales</taxon>
        <taxon>Acaulosporaceae</taxon>
        <taxon>Acaulospora</taxon>
    </lineage>
</organism>
<evidence type="ECO:0000313" key="2">
    <source>
        <dbReference type="Proteomes" id="UP000789525"/>
    </source>
</evidence>
<sequence>MLYNPCLSYMSEWFVARRGLANGVINAGTATGGLVLPLVLPSIIEKHGISKTLRILAIVFAVMLVPLLPLMRGRLPSSKVRVPPARNGEVSRAFASEMNLSPSKASLTLAMLNDPWLLSFSTLVGTCMATFILWGVLSHSLAGLLAFGLVYGSLAGGIIDEDPRLSTTFMGYLMMSRGLGNILSTPISTALASQRGGVHHQNRFGFDVGGGKFENVILYAGSCFAAASLIAGIGWGVDLKVLKRISGTGHMEMS</sequence>
<keyword evidence="2" id="KW-1185">Reference proteome</keyword>
<dbReference type="EMBL" id="CAJVPT010005798">
    <property type="protein sequence ID" value="CAG8524024.1"/>
    <property type="molecule type" value="Genomic_DNA"/>
</dbReference>
<comment type="caution">
    <text evidence="1">The sequence shown here is derived from an EMBL/GenBank/DDBJ whole genome shotgun (WGS) entry which is preliminary data.</text>
</comment>
<dbReference type="Proteomes" id="UP000789525">
    <property type="component" value="Unassembled WGS sequence"/>
</dbReference>
<accession>A0ACA9LDD1</accession>
<protein>
    <submittedName>
        <fullName evidence="1">14806_t:CDS:1</fullName>
    </submittedName>
</protein>